<gene>
    <name evidence="2" type="ORF">HELGO_WM19799</name>
</gene>
<dbReference type="AlphaFoldDB" id="A0A6S6TPF2"/>
<accession>A0A6S6TPF2</accession>
<keyword evidence="1" id="KW-1133">Transmembrane helix</keyword>
<name>A0A6S6TPF2_9BACT</name>
<proteinExistence type="predicted"/>
<organism evidence="2">
    <name type="scientific">uncultured Sulfurovum sp</name>
    <dbReference type="NCBI Taxonomy" id="269237"/>
    <lineage>
        <taxon>Bacteria</taxon>
        <taxon>Pseudomonadati</taxon>
        <taxon>Campylobacterota</taxon>
        <taxon>Epsilonproteobacteria</taxon>
        <taxon>Campylobacterales</taxon>
        <taxon>Sulfurovaceae</taxon>
        <taxon>Sulfurovum</taxon>
        <taxon>environmental samples</taxon>
    </lineage>
</organism>
<evidence type="ECO:0000313" key="2">
    <source>
        <dbReference type="EMBL" id="CAA6817743.1"/>
    </source>
</evidence>
<evidence type="ECO:0000256" key="1">
    <source>
        <dbReference type="SAM" id="Phobius"/>
    </source>
</evidence>
<keyword evidence="1" id="KW-0812">Transmembrane</keyword>
<sequence>MVKDCRTINNMKRGIAMVELIFALVIMGIVLLSAPMLIQQSIKSSNVALQQEAIAAIASHTGIVLSKHWDEGDTNLSAGVAPIITLTNPATSSPFNFKGIDFDNNTSGRTYTVADNNVTASALGQDGGDYDDIDDYLTAPDVNLTIFNGENSSSGTLGNYVDTDIIIDTIVSYANDRPNGGLAVNTNAANNIFSNKNIANQSHIKFIQTTLTTSTPVQELNKTITLHAFSCNLGTYSLGGRQY</sequence>
<reference evidence="2" key="1">
    <citation type="submission" date="2020-01" db="EMBL/GenBank/DDBJ databases">
        <authorList>
            <person name="Meier V. D."/>
            <person name="Meier V D."/>
        </authorList>
    </citation>
    <scope>NUCLEOTIDE SEQUENCE</scope>
    <source>
        <strain evidence="2">HLG_WM_MAG_03</strain>
    </source>
</reference>
<keyword evidence="1" id="KW-0472">Membrane</keyword>
<dbReference type="EMBL" id="CACVAR010000278">
    <property type="protein sequence ID" value="CAA6817743.1"/>
    <property type="molecule type" value="Genomic_DNA"/>
</dbReference>
<feature type="transmembrane region" description="Helical" evidence="1">
    <location>
        <begin position="20"/>
        <end position="38"/>
    </location>
</feature>
<protein>
    <submittedName>
        <fullName evidence="2">Uncharacterized protein</fullName>
    </submittedName>
</protein>